<keyword evidence="1" id="KW-0812">Transmembrane</keyword>
<keyword evidence="1" id="KW-1133">Transmembrane helix</keyword>
<dbReference type="Proteomes" id="UP000655751">
    <property type="component" value="Unassembled WGS sequence"/>
</dbReference>
<organism evidence="2 3">
    <name type="scientific">Nocardia bovistercoris</name>
    <dbReference type="NCBI Taxonomy" id="2785916"/>
    <lineage>
        <taxon>Bacteria</taxon>
        <taxon>Bacillati</taxon>
        <taxon>Actinomycetota</taxon>
        <taxon>Actinomycetes</taxon>
        <taxon>Mycobacteriales</taxon>
        <taxon>Nocardiaceae</taxon>
        <taxon>Nocardia</taxon>
    </lineage>
</organism>
<dbReference type="RefSeq" id="WP_196148641.1">
    <property type="nucleotide sequence ID" value="NZ_JADMLG010000003.1"/>
</dbReference>
<feature type="transmembrane region" description="Helical" evidence="1">
    <location>
        <begin position="12"/>
        <end position="34"/>
    </location>
</feature>
<reference evidence="2" key="1">
    <citation type="submission" date="2020-11" db="EMBL/GenBank/DDBJ databases">
        <title>Nocardia NEAU-351.nov., a novel actinomycete isolated from the cow dung.</title>
        <authorList>
            <person name="Zhang X."/>
        </authorList>
    </citation>
    <scope>NUCLEOTIDE SEQUENCE</scope>
    <source>
        <strain evidence="2">NEAU-351</strain>
    </source>
</reference>
<feature type="transmembrane region" description="Helical" evidence="1">
    <location>
        <begin position="46"/>
        <end position="67"/>
    </location>
</feature>
<dbReference type="EMBL" id="JADMLG010000003">
    <property type="protein sequence ID" value="MBH0776288.1"/>
    <property type="molecule type" value="Genomic_DNA"/>
</dbReference>
<feature type="transmembrane region" description="Helical" evidence="1">
    <location>
        <begin position="74"/>
        <end position="91"/>
    </location>
</feature>
<proteinExistence type="predicted"/>
<name>A0A931N381_9NOCA</name>
<comment type="caution">
    <text evidence="2">The sequence shown here is derived from an EMBL/GenBank/DDBJ whole genome shotgun (WGS) entry which is preliminary data.</text>
</comment>
<accession>A0A931N381</accession>
<gene>
    <name evidence="2" type="ORF">IT779_08335</name>
</gene>
<evidence type="ECO:0000313" key="2">
    <source>
        <dbReference type="EMBL" id="MBH0776288.1"/>
    </source>
</evidence>
<keyword evidence="3" id="KW-1185">Reference proteome</keyword>
<evidence type="ECO:0000256" key="1">
    <source>
        <dbReference type="SAM" id="Phobius"/>
    </source>
</evidence>
<protein>
    <submittedName>
        <fullName evidence="2">Uncharacterized protein</fullName>
    </submittedName>
</protein>
<evidence type="ECO:0000313" key="3">
    <source>
        <dbReference type="Proteomes" id="UP000655751"/>
    </source>
</evidence>
<keyword evidence="1" id="KW-0472">Membrane</keyword>
<dbReference type="AlphaFoldDB" id="A0A931N381"/>
<sequence>MSVADRARTPFWFVWWMTLLIGLTVLLCLGLGWVLVSQGSDTTRAVLLACLGVVGVLAALFGLLGLFRYRAVRLTLTAPLLIGALAVLVWYDVPERAGWAVSRGILEDQSVDCVNPGHRTRLGVYSIRYVDRKDGGCLFYFEGDEKNSEGLGYFPDTPPPYIGAPADRGVAYEPYHIPWYRFVDNS</sequence>